<dbReference type="Gene3D" id="3.10.129.10">
    <property type="entry name" value="Hotdog Thioesterase"/>
    <property type="match status" value="1"/>
</dbReference>
<dbReference type="FunFam" id="3.10.129.10:FF:000004">
    <property type="entry name" value="Tol-pal system-associated acyl-CoA thioesterase"/>
    <property type="match status" value="1"/>
</dbReference>
<dbReference type="RefSeq" id="WP_077278338.1">
    <property type="nucleotide sequence ID" value="NZ_MVBK01000036.1"/>
</dbReference>
<sequence length="156" mass="17629">MTTQSSKLERANGAFIWPVRVYYEDTDAGGVVYYANYLRFMERARTEWLRHLGFDQDRLAREQGLLFAVRSVMLDYLLPARLDDELEVSASVQPPGRASIRFAQTVVRVSGPNAPELLTRGEVKIACLDAGDFRPRSIPDPILKALSAPEAETRER</sequence>
<accession>A0A1V3NKZ0</accession>
<dbReference type="NCBIfam" id="TIGR00051">
    <property type="entry name" value="YbgC/FadM family acyl-CoA thioesterase"/>
    <property type="match status" value="1"/>
</dbReference>
<dbReference type="GO" id="GO:0047617">
    <property type="term" value="F:fatty acyl-CoA hydrolase activity"/>
    <property type="evidence" value="ECO:0007669"/>
    <property type="project" value="TreeGrafter"/>
</dbReference>
<dbReference type="PANTHER" id="PTHR31793:SF37">
    <property type="entry name" value="ACYL-COA THIOESTER HYDROLASE YBGC"/>
    <property type="match status" value="1"/>
</dbReference>
<dbReference type="CDD" id="cd00586">
    <property type="entry name" value="4HBT"/>
    <property type="match status" value="1"/>
</dbReference>
<dbReference type="InterPro" id="IPR006684">
    <property type="entry name" value="YbgC/YbaW"/>
</dbReference>
<dbReference type="InterPro" id="IPR050563">
    <property type="entry name" value="4-hydroxybenzoyl-CoA_TE"/>
</dbReference>
<dbReference type="OrthoDB" id="9808429at2"/>
<dbReference type="NCBIfam" id="TIGR02799">
    <property type="entry name" value="thio_ybgC"/>
    <property type="match status" value="1"/>
</dbReference>
<dbReference type="Pfam" id="PF13279">
    <property type="entry name" value="4HBT_2"/>
    <property type="match status" value="1"/>
</dbReference>
<dbReference type="SUPFAM" id="SSF54637">
    <property type="entry name" value="Thioesterase/thiol ester dehydrase-isomerase"/>
    <property type="match status" value="1"/>
</dbReference>
<dbReference type="EMBL" id="MVBK01000036">
    <property type="protein sequence ID" value="OOG25613.1"/>
    <property type="molecule type" value="Genomic_DNA"/>
</dbReference>
<protein>
    <submittedName>
        <fullName evidence="3">Tol-pal system-associated acyl-CoA thioesterase</fullName>
    </submittedName>
</protein>
<proteinExistence type="inferred from homology"/>
<keyword evidence="2" id="KW-0378">Hydrolase</keyword>
<reference evidence="3 4" key="1">
    <citation type="submission" date="2017-02" db="EMBL/GenBank/DDBJ databases">
        <title>Genomic diversity within the haloalkaliphilic genus Thioalkalivibrio.</title>
        <authorList>
            <person name="Ahn A.-C."/>
            <person name="Meier-Kolthoff J."/>
            <person name="Overmars L."/>
            <person name="Richter M."/>
            <person name="Woyke T."/>
            <person name="Sorokin D.Y."/>
            <person name="Muyzer G."/>
        </authorList>
    </citation>
    <scope>NUCLEOTIDE SEQUENCE [LARGE SCALE GENOMIC DNA]</scope>
    <source>
        <strain evidence="3 4">ALJD</strain>
    </source>
</reference>
<evidence type="ECO:0000313" key="4">
    <source>
        <dbReference type="Proteomes" id="UP000189462"/>
    </source>
</evidence>
<comment type="caution">
    <text evidence="3">The sequence shown here is derived from an EMBL/GenBank/DDBJ whole genome shotgun (WGS) entry which is preliminary data.</text>
</comment>
<dbReference type="InterPro" id="IPR014166">
    <property type="entry name" value="Tol-Pal_acyl-CoA_thioesterase"/>
</dbReference>
<dbReference type="InterPro" id="IPR029069">
    <property type="entry name" value="HotDog_dom_sf"/>
</dbReference>
<gene>
    <name evidence="3" type="ORF">B1C78_06515</name>
</gene>
<dbReference type="PANTHER" id="PTHR31793">
    <property type="entry name" value="4-HYDROXYBENZOYL-COA THIOESTERASE FAMILY MEMBER"/>
    <property type="match status" value="1"/>
</dbReference>
<dbReference type="PIRSF" id="PIRSF003230">
    <property type="entry name" value="YbgC"/>
    <property type="match status" value="1"/>
</dbReference>
<evidence type="ECO:0000256" key="2">
    <source>
        <dbReference type="ARBA" id="ARBA00022801"/>
    </source>
</evidence>
<dbReference type="Proteomes" id="UP000189462">
    <property type="component" value="Unassembled WGS sequence"/>
</dbReference>
<organism evidence="3 4">
    <name type="scientific">Thioalkalivibrio denitrificans</name>
    <dbReference type="NCBI Taxonomy" id="108003"/>
    <lineage>
        <taxon>Bacteria</taxon>
        <taxon>Pseudomonadati</taxon>
        <taxon>Pseudomonadota</taxon>
        <taxon>Gammaproteobacteria</taxon>
        <taxon>Chromatiales</taxon>
        <taxon>Ectothiorhodospiraceae</taxon>
        <taxon>Thioalkalivibrio</taxon>
    </lineage>
</organism>
<name>A0A1V3NKZ0_9GAMM</name>
<comment type="similarity">
    <text evidence="1">Belongs to the 4-hydroxybenzoyl-CoA thioesterase family.</text>
</comment>
<evidence type="ECO:0000313" key="3">
    <source>
        <dbReference type="EMBL" id="OOG25613.1"/>
    </source>
</evidence>
<evidence type="ECO:0000256" key="1">
    <source>
        <dbReference type="ARBA" id="ARBA00005953"/>
    </source>
</evidence>
<dbReference type="STRING" id="108003.B1C78_06515"/>
<dbReference type="AlphaFoldDB" id="A0A1V3NKZ0"/>
<keyword evidence="4" id="KW-1185">Reference proteome</keyword>